<dbReference type="OrthoDB" id="683455at2759"/>
<evidence type="ECO:0000256" key="1">
    <source>
        <dbReference type="ARBA" id="ARBA00022729"/>
    </source>
</evidence>
<dbReference type="EMBL" id="QPKB01000009">
    <property type="protein sequence ID" value="RWR92892.1"/>
    <property type="molecule type" value="Genomic_DNA"/>
</dbReference>
<dbReference type="InterPro" id="IPR036574">
    <property type="entry name" value="Scorpion_toxin-like_sf"/>
</dbReference>
<protein>
    <submittedName>
        <fullName evidence="4">Defensin-like protein 2</fullName>
    </submittedName>
</protein>
<keyword evidence="1" id="KW-0732">Signal</keyword>
<evidence type="ECO:0000313" key="5">
    <source>
        <dbReference type="Proteomes" id="UP000283530"/>
    </source>
</evidence>
<dbReference type="SMART" id="SM00505">
    <property type="entry name" value="Knot1"/>
    <property type="match status" value="1"/>
</dbReference>
<sequence>MGEKGVEARLCESQSHKFEGICIKSSTCAHVCMNEGFPGGRCRGFRRRCFCTKQSPKSKMRVTTFIGSTTNFSQKSEPSHAFA</sequence>
<dbReference type="GO" id="GO:0006952">
    <property type="term" value="P:defense response"/>
    <property type="evidence" value="ECO:0007669"/>
    <property type="project" value="InterPro"/>
</dbReference>
<dbReference type="PANTHER" id="PTHR33147:SF39">
    <property type="entry name" value="DRO1 PROTEIN-RELATED"/>
    <property type="match status" value="1"/>
</dbReference>
<dbReference type="Gene3D" id="3.30.30.10">
    <property type="entry name" value="Knottin, scorpion toxin-like"/>
    <property type="match status" value="1"/>
</dbReference>
<proteinExistence type="predicted"/>
<dbReference type="InterPro" id="IPR003614">
    <property type="entry name" value="Knottins"/>
</dbReference>
<evidence type="ECO:0000313" key="4">
    <source>
        <dbReference type="EMBL" id="RWR92892.1"/>
    </source>
</evidence>
<evidence type="ECO:0000259" key="3">
    <source>
        <dbReference type="SMART" id="SM00505"/>
    </source>
</evidence>
<evidence type="ECO:0000256" key="2">
    <source>
        <dbReference type="ARBA" id="ARBA00023157"/>
    </source>
</evidence>
<keyword evidence="5" id="KW-1185">Reference proteome</keyword>
<dbReference type="PRINTS" id="PR00288">
    <property type="entry name" value="PUROTHIONIN"/>
</dbReference>
<reference evidence="4 5" key="1">
    <citation type="journal article" date="2019" name="Nat. Plants">
        <title>Stout camphor tree genome fills gaps in understanding of flowering plant genome evolution.</title>
        <authorList>
            <person name="Chaw S.M."/>
            <person name="Liu Y.C."/>
            <person name="Wu Y.W."/>
            <person name="Wang H.Y."/>
            <person name="Lin C.I."/>
            <person name="Wu C.S."/>
            <person name="Ke H.M."/>
            <person name="Chang L.Y."/>
            <person name="Hsu C.Y."/>
            <person name="Yang H.T."/>
            <person name="Sudianto E."/>
            <person name="Hsu M.H."/>
            <person name="Wu K.P."/>
            <person name="Wang L.N."/>
            <person name="Leebens-Mack J.H."/>
            <person name="Tsai I.J."/>
        </authorList>
    </citation>
    <scope>NUCLEOTIDE SEQUENCE [LARGE SCALE GENOMIC DNA]</scope>
    <source>
        <strain evidence="5">cv. Chaw 1501</strain>
        <tissue evidence="4">Young leaves</tissue>
    </source>
</reference>
<dbReference type="SUPFAM" id="SSF57095">
    <property type="entry name" value="Scorpion toxin-like"/>
    <property type="match status" value="1"/>
</dbReference>
<dbReference type="Pfam" id="PF00304">
    <property type="entry name" value="Gamma-thionin"/>
    <property type="match status" value="1"/>
</dbReference>
<dbReference type="PROSITE" id="PS00940">
    <property type="entry name" value="GAMMA_THIONIN"/>
    <property type="match status" value="1"/>
</dbReference>
<organism evidence="4 5">
    <name type="scientific">Cinnamomum micranthum f. kanehirae</name>
    <dbReference type="NCBI Taxonomy" id="337451"/>
    <lineage>
        <taxon>Eukaryota</taxon>
        <taxon>Viridiplantae</taxon>
        <taxon>Streptophyta</taxon>
        <taxon>Embryophyta</taxon>
        <taxon>Tracheophyta</taxon>
        <taxon>Spermatophyta</taxon>
        <taxon>Magnoliopsida</taxon>
        <taxon>Magnoliidae</taxon>
        <taxon>Laurales</taxon>
        <taxon>Lauraceae</taxon>
        <taxon>Cinnamomum</taxon>
    </lineage>
</organism>
<dbReference type="AlphaFoldDB" id="A0A443PQ86"/>
<dbReference type="PANTHER" id="PTHR33147">
    <property type="entry name" value="DEFENSIN-LIKE PROTEIN 1"/>
    <property type="match status" value="1"/>
</dbReference>
<dbReference type="STRING" id="337451.A0A443PQ86"/>
<gene>
    <name evidence="4" type="ORF">CKAN_02211900</name>
</gene>
<dbReference type="InterPro" id="IPR008176">
    <property type="entry name" value="Defensin_plant"/>
</dbReference>
<feature type="domain" description="Knottins-like" evidence="3">
    <location>
        <begin position="10"/>
        <end position="55"/>
    </location>
</feature>
<name>A0A443PQ86_9MAGN</name>
<keyword evidence="2" id="KW-1015">Disulfide bond</keyword>
<accession>A0A443PQ86</accession>
<comment type="caution">
    <text evidence="4">The sequence shown here is derived from an EMBL/GenBank/DDBJ whole genome shotgun (WGS) entry which is preliminary data.</text>
</comment>
<dbReference type="Proteomes" id="UP000283530">
    <property type="component" value="Unassembled WGS sequence"/>
</dbReference>